<organism evidence="2 3">
    <name type="scientific">Mycoplasmopsis equigenitalium</name>
    <dbReference type="NCBI Taxonomy" id="114883"/>
    <lineage>
        <taxon>Bacteria</taxon>
        <taxon>Bacillati</taxon>
        <taxon>Mycoplasmatota</taxon>
        <taxon>Mycoplasmoidales</taxon>
        <taxon>Metamycoplasmataceae</taxon>
        <taxon>Mycoplasmopsis</taxon>
    </lineage>
</organism>
<keyword evidence="1" id="KW-1133">Transmembrane helix</keyword>
<dbReference type="RefSeq" id="WP_129722771.1">
    <property type="nucleotide sequence ID" value="NZ_CP101808.1"/>
</dbReference>
<evidence type="ECO:0008006" key="4">
    <source>
        <dbReference type="Google" id="ProtNLM"/>
    </source>
</evidence>
<dbReference type="Proteomes" id="UP001059576">
    <property type="component" value="Chromosome"/>
</dbReference>
<proteinExistence type="predicted"/>
<protein>
    <recommendedName>
        <fullName evidence="4">DUF1700 domain-containing protein</fullName>
    </recommendedName>
</protein>
<keyword evidence="3" id="KW-1185">Reference proteome</keyword>
<name>A0ABY5J1R3_9BACT</name>
<feature type="transmembrane region" description="Helical" evidence="1">
    <location>
        <begin position="77"/>
        <end position="99"/>
    </location>
</feature>
<keyword evidence="1" id="KW-0812">Transmembrane</keyword>
<keyword evidence="1" id="KW-0472">Membrane</keyword>
<dbReference type="EMBL" id="CP101808">
    <property type="protein sequence ID" value="UUD36930.1"/>
    <property type="molecule type" value="Genomic_DNA"/>
</dbReference>
<evidence type="ECO:0000256" key="1">
    <source>
        <dbReference type="SAM" id="Phobius"/>
    </source>
</evidence>
<evidence type="ECO:0000313" key="3">
    <source>
        <dbReference type="Proteomes" id="UP001059576"/>
    </source>
</evidence>
<accession>A0ABY5J1R3</accession>
<sequence>MSNAKFDRDHVIQLLVNVYGEDFEKLQTYNDDELEELRNKYEKEQIKKKMNPNNFFLIKGMPIPKEYEPKTSTKAGWILFIAIIAAILFSFITFLLIGFKMNGII</sequence>
<evidence type="ECO:0000313" key="2">
    <source>
        <dbReference type="EMBL" id="UUD36930.1"/>
    </source>
</evidence>
<reference evidence="2" key="1">
    <citation type="submission" date="2022-07" db="EMBL/GenBank/DDBJ databases">
        <title>Complete genome of Mycoplasma equigenitalium type strain T37.</title>
        <authorList>
            <person name="Spergser J."/>
        </authorList>
    </citation>
    <scope>NUCLEOTIDE SEQUENCE</scope>
    <source>
        <strain evidence="2">T37</strain>
    </source>
</reference>
<gene>
    <name evidence="2" type="ORF">NPA09_03460</name>
</gene>